<sequence length="89" mass="10197">MPIESYSWSDQKKTSPSSRTASPTGDANHIQVPKYLNPKGNIFWPNKLWDLVFNNIEPTQAFSGDVVLTCFYLDDPKLQKAKERTHEKV</sequence>
<feature type="region of interest" description="Disordered" evidence="1">
    <location>
        <begin position="1"/>
        <end position="31"/>
    </location>
</feature>
<evidence type="ECO:0000313" key="3">
    <source>
        <dbReference type="Proteomes" id="UP000297280"/>
    </source>
</evidence>
<reference evidence="2 3" key="1">
    <citation type="submission" date="2017-12" db="EMBL/GenBank/DDBJ databases">
        <title>Comparative genomics of Botrytis spp.</title>
        <authorList>
            <person name="Valero-Jimenez C.A."/>
            <person name="Tapia P."/>
            <person name="Veloso J."/>
            <person name="Silva-Moreno E."/>
            <person name="Staats M."/>
            <person name="Valdes J.H."/>
            <person name="Van Kan J.A.L."/>
        </authorList>
    </citation>
    <scope>NUCLEOTIDE SEQUENCE [LARGE SCALE GENOMIC DNA]</scope>
    <source>
        <strain evidence="2 3">MUCL3349</strain>
    </source>
</reference>
<dbReference type="EMBL" id="PQXO01000021">
    <property type="protein sequence ID" value="TGO91700.1"/>
    <property type="molecule type" value="Genomic_DNA"/>
</dbReference>
<gene>
    <name evidence="2" type="ORF">BPOR_0021g00450</name>
</gene>
<keyword evidence="3" id="KW-1185">Reference proteome</keyword>
<comment type="caution">
    <text evidence="2">The sequence shown here is derived from an EMBL/GenBank/DDBJ whole genome shotgun (WGS) entry which is preliminary data.</text>
</comment>
<evidence type="ECO:0000256" key="1">
    <source>
        <dbReference type="SAM" id="MobiDB-lite"/>
    </source>
</evidence>
<dbReference type="Proteomes" id="UP000297280">
    <property type="component" value="Unassembled WGS sequence"/>
</dbReference>
<accession>A0A4Z1L4D9</accession>
<protein>
    <submittedName>
        <fullName evidence="2">Uncharacterized protein</fullName>
    </submittedName>
</protein>
<proteinExistence type="predicted"/>
<evidence type="ECO:0000313" key="2">
    <source>
        <dbReference type="EMBL" id="TGO91700.1"/>
    </source>
</evidence>
<dbReference type="AlphaFoldDB" id="A0A4Z1L4D9"/>
<organism evidence="2 3">
    <name type="scientific">Botrytis porri</name>
    <dbReference type="NCBI Taxonomy" id="87229"/>
    <lineage>
        <taxon>Eukaryota</taxon>
        <taxon>Fungi</taxon>
        <taxon>Dikarya</taxon>
        <taxon>Ascomycota</taxon>
        <taxon>Pezizomycotina</taxon>
        <taxon>Leotiomycetes</taxon>
        <taxon>Helotiales</taxon>
        <taxon>Sclerotiniaceae</taxon>
        <taxon>Botrytis</taxon>
    </lineage>
</organism>
<feature type="compositionally biased region" description="Polar residues" evidence="1">
    <location>
        <begin position="1"/>
        <end position="25"/>
    </location>
</feature>
<name>A0A4Z1L4D9_9HELO</name>